<gene>
    <name evidence="1" type="ORF">FJTKL_14840</name>
</gene>
<comment type="caution">
    <text evidence="1">The sequence shown here is derived from an EMBL/GenBank/DDBJ whole genome shotgun (WGS) entry which is preliminary data.</text>
</comment>
<proteinExistence type="predicted"/>
<organism evidence="1 2">
    <name type="scientific">Diaporthe vaccinii</name>
    <dbReference type="NCBI Taxonomy" id="105482"/>
    <lineage>
        <taxon>Eukaryota</taxon>
        <taxon>Fungi</taxon>
        <taxon>Dikarya</taxon>
        <taxon>Ascomycota</taxon>
        <taxon>Pezizomycotina</taxon>
        <taxon>Sordariomycetes</taxon>
        <taxon>Sordariomycetidae</taxon>
        <taxon>Diaporthales</taxon>
        <taxon>Diaporthaceae</taxon>
        <taxon>Diaporthe</taxon>
        <taxon>Diaporthe eres species complex</taxon>
    </lineage>
</organism>
<accession>A0ABR4F867</accession>
<dbReference type="EMBL" id="JBAWTH010000008">
    <property type="protein sequence ID" value="KAL2290897.1"/>
    <property type="molecule type" value="Genomic_DNA"/>
</dbReference>
<keyword evidence="2" id="KW-1185">Reference proteome</keyword>
<reference evidence="1 2" key="1">
    <citation type="submission" date="2024-03" db="EMBL/GenBank/DDBJ databases">
        <title>A high-quality draft genome sequence of Diaporthe vaccinii, a causative agent of upright dieback and viscid rot disease in cranberry plants.</title>
        <authorList>
            <person name="Sarrasin M."/>
            <person name="Lang B.F."/>
            <person name="Burger G."/>
        </authorList>
    </citation>
    <scope>NUCLEOTIDE SEQUENCE [LARGE SCALE GENOMIC DNA]</scope>
    <source>
        <strain evidence="1 2">IS7</strain>
    </source>
</reference>
<sequence>MLPVRRLTRIPLSSTLVRSLTAAPRAAPFLSHSIRSVSTTMDIVFTKDAAPPAGPYVRWLPRGRDEGCLTNTACLF</sequence>
<evidence type="ECO:0000313" key="2">
    <source>
        <dbReference type="Proteomes" id="UP001600888"/>
    </source>
</evidence>
<name>A0ABR4F867_9PEZI</name>
<evidence type="ECO:0000313" key="1">
    <source>
        <dbReference type="EMBL" id="KAL2290897.1"/>
    </source>
</evidence>
<protein>
    <submittedName>
        <fullName evidence="1">Uncharacterized protein</fullName>
    </submittedName>
</protein>
<dbReference type="Proteomes" id="UP001600888">
    <property type="component" value="Unassembled WGS sequence"/>
</dbReference>